<dbReference type="Proteomes" id="UP000595046">
    <property type="component" value="Chromosome"/>
</dbReference>
<evidence type="ECO:0000313" key="3">
    <source>
        <dbReference type="Proteomes" id="UP000595046"/>
    </source>
</evidence>
<evidence type="ECO:0000256" key="1">
    <source>
        <dbReference type="SAM" id="MobiDB-lite"/>
    </source>
</evidence>
<accession>A0A7T1WQJ7</accession>
<feature type="region of interest" description="Disordered" evidence="1">
    <location>
        <begin position="197"/>
        <end position="231"/>
    </location>
</feature>
<dbReference type="RefSeq" id="WP_197348768.1">
    <property type="nucleotide sequence ID" value="NZ_CP048882.1"/>
</dbReference>
<dbReference type="EMBL" id="CP048882">
    <property type="protein sequence ID" value="QPP05261.1"/>
    <property type="molecule type" value="Genomic_DNA"/>
</dbReference>
<gene>
    <name evidence="2" type="ORF">G4Z16_01400</name>
</gene>
<dbReference type="AlphaFoldDB" id="A0A7T1WQJ7"/>
<sequence length="231" mass="24893">MGSIPSADCPLRSARGPLHVCRYRGTDRTRTCKSAADLCLDGAGFDKLWRFLFAVVLVGTFGRIVTLAPTVELPATLAWLVLSWRAGHREAADATAKDAEPARPAAPYRPTPKEMATALHKFADSHVHLVPIAVALRTTTGVVREVLTEMGCRLRVVSACVGGAPHPVRRTDLPPLPAPLATPSVVDVVAGHASNNNRSNALVSRTQWGCDHPESRRSARVPRHEVGGQRR</sequence>
<reference evidence="3" key="1">
    <citation type="submission" date="2020-02" db="EMBL/GenBank/DDBJ databases">
        <title>Streptomyces sp. ASO4wet.</title>
        <authorList>
            <person name="Risdian C."/>
            <person name="Landwehr W."/>
            <person name="Schupp P."/>
            <person name="Wink J."/>
        </authorList>
    </citation>
    <scope>NUCLEOTIDE SEQUENCE [LARGE SCALE GENOMIC DNA]</scope>
    <source>
        <strain evidence="3">ASO4wet</strain>
    </source>
</reference>
<dbReference type="KEGG" id="sbat:G4Z16_01400"/>
<feature type="compositionally biased region" description="Polar residues" evidence="1">
    <location>
        <begin position="197"/>
        <end position="207"/>
    </location>
</feature>
<organism evidence="2 3">
    <name type="scientific">Streptomyces bathyalis</name>
    <dbReference type="NCBI Taxonomy" id="2710756"/>
    <lineage>
        <taxon>Bacteria</taxon>
        <taxon>Bacillati</taxon>
        <taxon>Actinomycetota</taxon>
        <taxon>Actinomycetes</taxon>
        <taxon>Kitasatosporales</taxon>
        <taxon>Streptomycetaceae</taxon>
        <taxon>Streptomyces</taxon>
    </lineage>
</organism>
<keyword evidence="3" id="KW-1185">Reference proteome</keyword>
<name>A0A7T1WQJ7_9ACTN</name>
<protein>
    <submittedName>
        <fullName evidence="2">Uncharacterized protein</fullName>
    </submittedName>
</protein>
<evidence type="ECO:0000313" key="2">
    <source>
        <dbReference type="EMBL" id="QPP05261.1"/>
    </source>
</evidence>
<feature type="compositionally biased region" description="Basic and acidic residues" evidence="1">
    <location>
        <begin position="211"/>
        <end position="231"/>
    </location>
</feature>
<proteinExistence type="predicted"/>